<accession>A0A2W5QGI1</accession>
<comment type="caution">
    <text evidence="1">The sequence shown here is derived from an EMBL/GenBank/DDBJ whole genome shotgun (WGS) entry which is preliminary data.</text>
</comment>
<dbReference type="Proteomes" id="UP000249135">
    <property type="component" value="Unassembled WGS sequence"/>
</dbReference>
<dbReference type="AlphaFoldDB" id="A0A2W5QGI1"/>
<protein>
    <submittedName>
        <fullName evidence="1">Uncharacterized protein</fullName>
    </submittedName>
</protein>
<reference evidence="1 2" key="1">
    <citation type="submission" date="2017-08" db="EMBL/GenBank/DDBJ databases">
        <title>Infants hospitalized years apart are colonized by the same room-sourced microbial strains.</title>
        <authorList>
            <person name="Brooks B."/>
            <person name="Olm M.R."/>
            <person name="Firek B.A."/>
            <person name="Baker R."/>
            <person name="Thomas B.C."/>
            <person name="Morowitz M.J."/>
            <person name="Banfield J.F."/>
        </authorList>
    </citation>
    <scope>NUCLEOTIDE SEQUENCE [LARGE SCALE GENOMIC DNA]</scope>
    <source>
        <strain evidence="1">S2_005_003_R2_41</strain>
    </source>
</reference>
<organism evidence="1 2">
    <name type="scientific">Variovorax paradoxus</name>
    <dbReference type="NCBI Taxonomy" id="34073"/>
    <lineage>
        <taxon>Bacteria</taxon>
        <taxon>Pseudomonadati</taxon>
        <taxon>Pseudomonadota</taxon>
        <taxon>Betaproteobacteria</taxon>
        <taxon>Burkholderiales</taxon>
        <taxon>Comamonadaceae</taxon>
        <taxon>Variovorax</taxon>
    </lineage>
</organism>
<evidence type="ECO:0000313" key="2">
    <source>
        <dbReference type="Proteomes" id="UP000249135"/>
    </source>
</evidence>
<name>A0A2W5QGI1_VARPD</name>
<dbReference type="EMBL" id="QFPP01000053">
    <property type="protein sequence ID" value="PZQ76398.1"/>
    <property type="molecule type" value="Genomic_DNA"/>
</dbReference>
<proteinExistence type="predicted"/>
<gene>
    <name evidence="1" type="ORF">DI563_07155</name>
</gene>
<sequence length="79" mass="8789">MQITIRGELNIAQLRQALFEKLLELEDECAVAYCLGATLYVNPSDGAGGPVEPRTRDGRKLTKLFSNGPYRSIAEDYKI</sequence>
<evidence type="ECO:0000313" key="1">
    <source>
        <dbReference type="EMBL" id="PZQ76398.1"/>
    </source>
</evidence>